<evidence type="ECO:0000313" key="4">
    <source>
        <dbReference type="Proteomes" id="UP000243376"/>
    </source>
</evidence>
<reference evidence="3 4" key="1">
    <citation type="submission" date="2018-01" db="EMBL/GenBank/DDBJ databases">
        <title>Metagenomic assembled genomes from two thermal pools in the Uzon Caldera, Kamchatka, Russia.</title>
        <authorList>
            <person name="Wilkins L."/>
            <person name="Ettinger C."/>
        </authorList>
    </citation>
    <scope>NUCLEOTIDE SEQUENCE [LARGE SCALE GENOMIC DNA]</scope>
    <source>
        <strain evidence="3">ZAV-02</strain>
    </source>
</reference>
<dbReference type="InterPro" id="IPR029787">
    <property type="entry name" value="Nucleotide_cyclase"/>
</dbReference>
<dbReference type="CDD" id="cd01949">
    <property type="entry name" value="GGDEF"/>
    <property type="match status" value="1"/>
</dbReference>
<dbReference type="PANTHER" id="PTHR45138">
    <property type="entry name" value="REGULATORY COMPONENTS OF SENSORY TRANSDUCTION SYSTEM"/>
    <property type="match status" value="1"/>
</dbReference>
<feature type="transmembrane region" description="Helical" evidence="1">
    <location>
        <begin position="169"/>
        <end position="190"/>
    </location>
</feature>
<dbReference type="Proteomes" id="UP000243376">
    <property type="component" value="Unassembled WGS sequence"/>
</dbReference>
<dbReference type="NCBIfam" id="TIGR00254">
    <property type="entry name" value="GGDEF"/>
    <property type="match status" value="1"/>
</dbReference>
<gene>
    <name evidence="3" type="ORF">C0184_01835</name>
</gene>
<evidence type="ECO:0000259" key="2">
    <source>
        <dbReference type="PROSITE" id="PS50887"/>
    </source>
</evidence>
<keyword evidence="1" id="KW-1133">Transmembrane helix</keyword>
<feature type="transmembrane region" description="Helical" evidence="1">
    <location>
        <begin position="145"/>
        <end position="163"/>
    </location>
</feature>
<dbReference type="SMART" id="SM00267">
    <property type="entry name" value="GGDEF"/>
    <property type="match status" value="1"/>
</dbReference>
<dbReference type="FunFam" id="3.30.70.270:FF:000001">
    <property type="entry name" value="Diguanylate cyclase domain protein"/>
    <property type="match status" value="1"/>
</dbReference>
<keyword evidence="1" id="KW-0472">Membrane</keyword>
<dbReference type="SUPFAM" id="SSF55073">
    <property type="entry name" value="Nucleotide cyclase"/>
    <property type="match status" value="1"/>
</dbReference>
<name>A0A2J6XDM5_9CHLR</name>
<comment type="caution">
    <text evidence="3">The sequence shown here is derived from an EMBL/GenBank/DDBJ whole genome shotgun (WGS) entry which is preliminary data.</text>
</comment>
<proteinExistence type="predicted"/>
<sequence length="369" mass="41829">MQTVIEEERQRFDRQRRHTYLIAGLLGSLMVAIDIVKLINDPVLPLAETIIYVTNDVLLIIISLSVCWMVITRQGSLAAIERFMFIVFAAEALLFNGIIPPLLGQTLPLLWEQTVNDDIWFLLMICTLGFHFFQHRTSVILVSSLYGLALAIVGGQILVAVLQGSDVTMGLHALQVYGMGGIFLCFIYIVSRYRSISQRLQIEYQLMQEWAFVDMLTGLFNRRHCEQLLQSNIEHSRRYHQPLTICLWDIDHFKQVNDTYGHGVGDQVLRQIACLAQSSIRSTDLVGRWGGEEFCLILPNTRLSEAEVLVDRLRHLIKTQVCIGEQPVTASFGLVEYDTTDNLTSLIRRADEALYAAKAAGRDRVVVMV</sequence>
<protein>
    <submittedName>
        <fullName evidence="3">GGDEF domain-containing protein</fullName>
    </submittedName>
</protein>
<organism evidence="3 4">
    <name type="scientific">Chloroflexus aggregans</name>
    <dbReference type="NCBI Taxonomy" id="152260"/>
    <lineage>
        <taxon>Bacteria</taxon>
        <taxon>Bacillati</taxon>
        <taxon>Chloroflexota</taxon>
        <taxon>Chloroflexia</taxon>
        <taxon>Chloroflexales</taxon>
        <taxon>Chloroflexineae</taxon>
        <taxon>Chloroflexaceae</taxon>
        <taxon>Chloroflexus</taxon>
    </lineage>
</organism>
<feature type="transmembrane region" description="Helical" evidence="1">
    <location>
        <begin position="115"/>
        <end position="133"/>
    </location>
</feature>
<feature type="transmembrane region" description="Helical" evidence="1">
    <location>
        <begin position="20"/>
        <end position="39"/>
    </location>
</feature>
<feature type="transmembrane region" description="Helical" evidence="1">
    <location>
        <begin position="51"/>
        <end position="71"/>
    </location>
</feature>
<dbReference type="Gene3D" id="3.30.70.270">
    <property type="match status" value="1"/>
</dbReference>
<dbReference type="PROSITE" id="PS50887">
    <property type="entry name" value="GGDEF"/>
    <property type="match status" value="1"/>
</dbReference>
<keyword evidence="1" id="KW-0812">Transmembrane</keyword>
<dbReference type="EMBL" id="PNIQ01000130">
    <property type="protein sequence ID" value="PMP85950.1"/>
    <property type="molecule type" value="Genomic_DNA"/>
</dbReference>
<dbReference type="Pfam" id="PF00990">
    <property type="entry name" value="GGDEF"/>
    <property type="match status" value="1"/>
</dbReference>
<evidence type="ECO:0000256" key="1">
    <source>
        <dbReference type="SAM" id="Phobius"/>
    </source>
</evidence>
<dbReference type="PANTHER" id="PTHR45138:SF9">
    <property type="entry name" value="DIGUANYLATE CYCLASE DGCM-RELATED"/>
    <property type="match status" value="1"/>
</dbReference>
<feature type="domain" description="GGDEF" evidence="2">
    <location>
        <begin position="241"/>
        <end position="369"/>
    </location>
</feature>
<feature type="transmembrane region" description="Helical" evidence="1">
    <location>
        <begin position="83"/>
        <end position="103"/>
    </location>
</feature>
<dbReference type="GO" id="GO:0052621">
    <property type="term" value="F:diguanylate cyclase activity"/>
    <property type="evidence" value="ECO:0007669"/>
    <property type="project" value="TreeGrafter"/>
</dbReference>
<accession>A0A2J6XDM5</accession>
<dbReference type="InterPro" id="IPR050469">
    <property type="entry name" value="Diguanylate_Cyclase"/>
</dbReference>
<evidence type="ECO:0000313" key="3">
    <source>
        <dbReference type="EMBL" id="PMP85950.1"/>
    </source>
</evidence>
<dbReference type="InterPro" id="IPR043128">
    <property type="entry name" value="Rev_trsase/Diguanyl_cyclase"/>
</dbReference>
<dbReference type="InterPro" id="IPR000160">
    <property type="entry name" value="GGDEF_dom"/>
</dbReference>
<dbReference type="AlphaFoldDB" id="A0A2J6XDM5"/>